<evidence type="ECO:0000313" key="2">
    <source>
        <dbReference type="Proteomes" id="UP000324800"/>
    </source>
</evidence>
<proteinExistence type="predicted"/>
<comment type="caution">
    <text evidence="1">The sequence shown here is derived from an EMBL/GenBank/DDBJ whole genome shotgun (WGS) entry which is preliminary data.</text>
</comment>
<name>A0A5J4V3X5_9EUKA</name>
<sequence length="125" mass="14413">MESQLILNVNEVNDDVHNYRLTIILHISTGHFLADVQVATDDQIIEEEYLQPQQDLNDYNQCISMFEVFKTRCIGTVPVGRVDIVILTPDLVVRVEQATGDQFEKRFCKHSIATLESWFTVSDRQ</sequence>
<reference evidence="1 2" key="1">
    <citation type="submission" date="2019-03" db="EMBL/GenBank/DDBJ databases">
        <title>Single cell metagenomics reveals metabolic interactions within the superorganism composed of flagellate Streblomastix strix and complex community of Bacteroidetes bacteria on its surface.</title>
        <authorList>
            <person name="Treitli S.C."/>
            <person name="Kolisko M."/>
            <person name="Husnik F."/>
            <person name="Keeling P."/>
            <person name="Hampl V."/>
        </authorList>
    </citation>
    <scope>NUCLEOTIDE SEQUENCE [LARGE SCALE GENOMIC DNA]</scope>
    <source>
        <strain evidence="1">ST1C</strain>
    </source>
</reference>
<protein>
    <submittedName>
        <fullName evidence="1">Uncharacterized protein</fullName>
    </submittedName>
</protein>
<organism evidence="1 2">
    <name type="scientific">Streblomastix strix</name>
    <dbReference type="NCBI Taxonomy" id="222440"/>
    <lineage>
        <taxon>Eukaryota</taxon>
        <taxon>Metamonada</taxon>
        <taxon>Preaxostyla</taxon>
        <taxon>Oxymonadida</taxon>
        <taxon>Streblomastigidae</taxon>
        <taxon>Streblomastix</taxon>
    </lineage>
</organism>
<dbReference type="EMBL" id="SNRW01010311">
    <property type="protein sequence ID" value="KAA6376751.1"/>
    <property type="molecule type" value="Genomic_DNA"/>
</dbReference>
<evidence type="ECO:0000313" key="1">
    <source>
        <dbReference type="EMBL" id="KAA6376751.1"/>
    </source>
</evidence>
<accession>A0A5J4V3X5</accession>
<gene>
    <name evidence="1" type="ORF">EZS28_027724</name>
</gene>
<dbReference type="Proteomes" id="UP000324800">
    <property type="component" value="Unassembled WGS sequence"/>
</dbReference>
<dbReference type="AlphaFoldDB" id="A0A5J4V3X5"/>